<dbReference type="Proteomes" id="UP000297776">
    <property type="component" value="Unassembled WGS sequence"/>
</dbReference>
<dbReference type="AlphaFoldDB" id="A0A4Y8LHS7"/>
<keyword evidence="3" id="KW-1185">Reference proteome</keyword>
<dbReference type="SUPFAM" id="SSF51735">
    <property type="entry name" value="NAD(P)-binding Rossmann-fold domains"/>
    <property type="match status" value="1"/>
</dbReference>
<dbReference type="RefSeq" id="WP_134380995.1">
    <property type="nucleotide sequence ID" value="NZ_SORX01000003.1"/>
</dbReference>
<evidence type="ECO:0000259" key="1">
    <source>
        <dbReference type="Pfam" id="PF13460"/>
    </source>
</evidence>
<dbReference type="EMBL" id="SORX01000003">
    <property type="protein sequence ID" value="TFE02294.1"/>
    <property type="molecule type" value="Genomic_DNA"/>
</dbReference>
<evidence type="ECO:0000313" key="3">
    <source>
        <dbReference type="Proteomes" id="UP000297776"/>
    </source>
</evidence>
<protein>
    <submittedName>
        <fullName evidence="2">SDR family oxidoreductase</fullName>
    </submittedName>
</protein>
<accession>A0A4Y8LHS7</accession>
<dbReference type="CDD" id="cd05243">
    <property type="entry name" value="SDR_a5"/>
    <property type="match status" value="1"/>
</dbReference>
<gene>
    <name evidence="2" type="ORF">E2626_06860</name>
</gene>
<dbReference type="InterPro" id="IPR016040">
    <property type="entry name" value="NAD(P)-bd_dom"/>
</dbReference>
<feature type="domain" description="NAD(P)-binding" evidence="1">
    <location>
        <begin position="7"/>
        <end position="192"/>
    </location>
</feature>
<dbReference type="Pfam" id="PF13460">
    <property type="entry name" value="NAD_binding_10"/>
    <property type="match status" value="1"/>
</dbReference>
<reference evidence="2 3" key="1">
    <citation type="submission" date="2019-03" db="EMBL/GenBank/DDBJ databases">
        <authorList>
            <person name="Yang Y."/>
        </authorList>
    </citation>
    <scope>NUCLEOTIDE SEQUENCE [LARGE SCALE GENOMIC DNA]</scope>
    <source>
        <strain evidence="2 3">ASL-1</strain>
    </source>
</reference>
<dbReference type="PANTHER" id="PTHR15020">
    <property type="entry name" value="FLAVIN REDUCTASE-RELATED"/>
    <property type="match status" value="1"/>
</dbReference>
<proteinExistence type="predicted"/>
<name>A0A4Y8LHS7_9BACL</name>
<dbReference type="OrthoDB" id="9803892at2"/>
<organism evidence="2 3">
    <name type="scientific">Jeotgalibacillus salarius</name>
    <dbReference type="NCBI Taxonomy" id="546023"/>
    <lineage>
        <taxon>Bacteria</taxon>
        <taxon>Bacillati</taxon>
        <taxon>Bacillota</taxon>
        <taxon>Bacilli</taxon>
        <taxon>Bacillales</taxon>
        <taxon>Caryophanaceae</taxon>
        <taxon>Jeotgalibacillus</taxon>
    </lineage>
</organism>
<dbReference type="InterPro" id="IPR036291">
    <property type="entry name" value="NAD(P)-bd_dom_sf"/>
</dbReference>
<dbReference type="PANTHER" id="PTHR15020:SF50">
    <property type="entry name" value="UPF0659 PROTEIN YMR090W"/>
    <property type="match status" value="1"/>
</dbReference>
<sequence length="217" mass="23556">MKVLIIGANGQVGKHFTRFVQESDGLEARAMIRKEEQKSYFEDLGAETVLVDLEGEIDDIAKAAEGVDAIVFTAGSGPKTGDDKTMMIDLDAAVKTIKAAEKAGVKRYVMVSSFDTTREEIQNAPDSFKPYVAAKHYADEWLRGTNLDFTIVHPGGLTNDEGTGKVKADVTVDRGEISREDVARVLLATLENDSTIGKEFQVINGDTAVDEAIQSLK</sequence>
<dbReference type="Gene3D" id="3.40.50.720">
    <property type="entry name" value="NAD(P)-binding Rossmann-like Domain"/>
    <property type="match status" value="1"/>
</dbReference>
<comment type="caution">
    <text evidence="2">The sequence shown here is derived from an EMBL/GenBank/DDBJ whole genome shotgun (WGS) entry which is preliminary data.</text>
</comment>
<evidence type="ECO:0000313" key="2">
    <source>
        <dbReference type="EMBL" id="TFE02294.1"/>
    </source>
</evidence>